<feature type="region of interest" description="Disordered" evidence="1">
    <location>
        <begin position="202"/>
        <end position="229"/>
    </location>
</feature>
<name>A0AAD3HP15_9CHLO</name>
<feature type="region of interest" description="Disordered" evidence="1">
    <location>
        <begin position="1"/>
        <end position="84"/>
    </location>
</feature>
<dbReference type="EMBL" id="BMAR01000019">
    <property type="protein sequence ID" value="GFR47748.1"/>
    <property type="molecule type" value="Genomic_DNA"/>
</dbReference>
<comment type="caution">
    <text evidence="2">The sequence shown here is derived from an EMBL/GenBank/DDBJ whole genome shotgun (WGS) entry which is preliminary data.</text>
</comment>
<dbReference type="AlphaFoldDB" id="A0AAD3HP15"/>
<accession>A0AAD3HP15</accession>
<feature type="region of interest" description="Disordered" evidence="1">
    <location>
        <begin position="347"/>
        <end position="370"/>
    </location>
</feature>
<gene>
    <name evidence="2" type="ORF">Agub_g9513</name>
</gene>
<feature type="compositionally biased region" description="Low complexity" evidence="1">
    <location>
        <begin position="58"/>
        <end position="71"/>
    </location>
</feature>
<feature type="non-terminal residue" evidence="2">
    <location>
        <position position="1"/>
    </location>
</feature>
<keyword evidence="3" id="KW-1185">Reference proteome</keyword>
<proteinExistence type="predicted"/>
<evidence type="ECO:0000313" key="2">
    <source>
        <dbReference type="EMBL" id="GFR47748.1"/>
    </source>
</evidence>
<feature type="compositionally biased region" description="Polar residues" evidence="1">
    <location>
        <begin position="203"/>
        <end position="224"/>
    </location>
</feature>
<evidence type="ECO:0000313" key="3">
    <source>
        <dbReference type="Proteomes" id="UP001054857"/>
    </source>
</evidence>
<dbReference type="Proteomes" id="UP001054857">
    <property type="component" value="Unassembled WGS sequence"/>
</dbReference>
<evidence type="ECO:0000256" key="1">
    <source>
        <dbReference type="SAM" id="MobiDB-lite"/>
    </source>
</evidence>
<organism evidence="2 3">
    <name type="scientific">Astrephomene gubernaculifera</name>
    <dbReference type="NCBI Taxonomy" id="47775"/>
    <lineage>
        <taxon>Eukaryota</taxon>
        <taxon>Viridiplantae</taxon>
        <taxon>Chlorophyta</taxon>
        <taxon>core chlorophytes</taxon>
        <taxon>Chlorophyceae</taxon>
        <taxon>CS clade</taxon>
        <taxon>Chlamydomonadales</taxon>
        <taxon>Astrephomenaceae</taxon>
        <taxon>Astrephomene</taxon>
    </lineage>
</organism>
<feature type="compositionally biased region" description="Polar residues" evidence="1">
    <location>
        <begin position="25"/>
        <end position="46"/>
    </location>
</feature>
<sequence length="370" mass="38697">MGGRRSTESQVAPAAPAKRKVLCPETTTGEASGTPPTHRNILNSPRPSCDAANDTAVSSTTSPAAPSLRSHAPPPPPASQSPSSFWSRLLGSTCLGVTCEAGAGCKPDAVLIMYNKRNGPNDEEPMRVSQIQYFLYTRRYGANKISDFVLALPGSLIDYKKQLAQCAFSYNLKHVYILAHADQQGRVVLDWERVSPEELLEATTGTTQQRKPYNHLNRQTQQQPYGGGRSTTRAIGLHCFAHRGSYLEAPARLHERVTHGSFAAAEGGFAEQLEGPQQFGSGFGSSSGLAACVSPSSPASPAAAAAAAGFSSGFGSFGSSDRAAASPLGSTCPPSASTSSFLYPSFPRANLGPVRTPPTVPTSGPGSGPC</sequence>
<protein>
    <submittedName>
        <fullName evidence="2">Uncharacterized protein</fullName>
    </submittedName>
</protein>
<reference evidence="2 3" key="1">
    <citation type="journal article" date="2021" name="Sci. Rep.">
        <title>Genome sequencing of the multicellular alga Astrephomene provides insights into convergent evolution of germ-soma differentiation.</title>
        <authorList>
            <person name="Yamashita S."/>
            <person name="Yamamoto K."/>
            <person name="Matsuzaki R."/>
            <person name="Suzuki S."/>
            <person name="Yamaguchi H."/>
            <person name="Hirooka S."/>
            <person name="Minakuchi Y."/>
            <person name="Miyagishima S."/>
            <person name="Kawachi M."/>
            <person name="Toyoda A."/>
            <person name="Nozaki H."/>
        </authorList>
    </citation>
    <scope>NUCLEOTIDE SEQUENCE [LARGE SCALE GENOMIC DNA]</scope>
    <source>
        <strain evidence="2 3">NIES-4017</strain>
    </source>
</reference>